<dbReference type="GeneID" id="110786358"/>
<sequence length="117" mass="13003">MGNCMETCKVNRFKGGGGEESGKSKEENGGIEMICKEGDFVKNVASNKNGLRVKMVLTKEELQWLMMQLSNRDGNGGKRIEDVLGELEKGRKKVSGHSWKPSLDSITEIPEVVEMNR</sequence>
<dbReference type="KEGG" id="soe:110786358"/>
<keyword evidence="1" id="KW-1185">Reference proteome</keyword>
<evidence type="ECO:0000313" key="1">
    <source>
        <dbReference type="Proteomes" id="UP000813463"/>
    </source>
</evidence>
<proteinExistence type="predicted"/>
<evidence type="ECO:0000313" key="2">
    <source>
        <dbReference type="RefSeq" id="XP_021846595.1"/>
    </source>
</evidence>
<dbReference type="PANTHER" id="PTHR35704:SF1">
    <property type="entry name" value="OS02G0254600 PROTEIN"/>
    <property type="match status" value="1"/>
</dbReference>
<accession>A0A9R0JTJ5</accession>
<reference evidence="2" key="2">
    <citation type="submission" date="2025-08" db="UniProtKB">
        <authorList>
            <consortium name="RefSeq"/>
        </authorList>
    </citation>
    <scope>IDENTIFICATION</scope>
    <source>
        <tissue evidence="2">Leaf</tissue>
    </source>
</reference>
<dbReference type="OrthoDB" id="690994at2759"/>
<name>A0A9R0JTJ5_SPIOL</name>
<dbReference type="AlphaFoldDB" id="A0A9R0JTJ5"/>
<protein>
    <submittedName>
        <fullName evidence="2">Uncharacterized protein</fullName>
    </submittedName>
</protein>
<reference evidence="1" key="1">
    <citation type="journal article" date="2021" name="Nat. Commun.">
        <title>Genomic analyses provide insights into spinach domestication and the genetic basis of agronomic traits.</title>
        <authorList>
            <person name="Cai X."/>
            <person name="Sun X."/>
            <person name="Xu C."/>
            <person name="Sun H."/>
            <person name="Wang X."/>
            <person name="Ge C."/>
            <person name="Zhang Z."/>
            <person name="Wang Q."/>
            <person name="Fei Z."/>
            <person name="Jiao C."/>
            <person name="Wang Q."/>
        </authorList>
    </citation>
    <scope>NUCLEOTIDE SEQUENCE [LARGE SCALE GENOMIC DNA]</scope>
    <source>
        <strain evidence="1">cv. Varoflay</strain>
    </source>
</reference>
<organism evidence="1 2">
    <name type="scientific">Spinacia oleracea</name>
    <name type="common">Spinach</name>
    <dbReference type="NCBI Taxonomy" id="3562"/>
    <lineage>
        <taxon>Eukaryota</taxon>
        <taxon>Viridiplantae</taxon>
        <taxon>Streptophyta</taxon>
        <taxon>Embryophyta</taxon>
        <taxon>Tracheophyta</taxon>
        <taxon>Spermatophyta</taxon>
        <taxon>Magnoliopsida</taxon>
        <taxon>eudicotyledons</taxon>
        <taxon>Gunneridae</taxon>
        <taxon>Pentapetalae</taxon>
        <taxon>Caryophyllales</taxon>
        <taxon>Chenopodiaceae</taxon>
        <taxon>Chenopodioideae</taxon>
        <taxon>Anserineae</taxon>
        <taxon>Spinacia</taxon>
    </lineage>
</organism>
<gene>
    <name evidence="2" type="primary">LOC110786358</name>
</gene>
<dbReference type="RefSeq" id="XP_021846595.1">
    <property type="nucleotide sequence ID" value="XM_021990903.2"/>
</dbReference>
<dbReference type="PANTHER" id="PTHR35704">
    <property type="entry name" value="OS02G0254600 PROTEIN"/>
    <property type="match status" value="1"/>
</dbReference>
<dbReference type="Proteomes" id="UP000813463">
    <property type="component" value="Chromosome 6"/>
</dbReference>